<feature type="compositionally biased region" description="Basic and acidic residues" evidence="1">
    <location>
        <begin position="209"/>
        <end position="225"/>
    </location>
</feature>
<feature type="compositionally biased region" description="Low complexity" evidence="1">
    <location>
        <begin position="57"/>
        <end position="67"/>
    </location>
</feature>
<feature type="compositionally biased region" description="Low complexity" evidence="1">
    <location>
        <begin position="266"/>
        <end position="292"/>
    </location>
</feature>
<dbReference type="AlphaFoldDB" id="A0A9D4SZ70"/>
<feature type="compositionally biased region" description="Polar residues" evidence="1">
    <location>
        <begin position="233"/>
        <end position="253"/>
    </location>
</feature>
<feature type="compositionally biased region" description="Basic residues" evidence="1">
    <location>
        <begin position="466"/>
        <end position="479"/>
    </location>
</feature>
<feature type="compositionally biased region" description="Polar residues" evidence="1">
    <location>
        <begin position="531"/>
        <end position="540"/>
    </location>
</feature>
<accession>A0A9D4SZ70</accession>
<feature type="compositionally biased region" description="Basic and acidic residues" evidence="1">
    <location>
        <begin position="377"/>
        <end position="391"/>
    </location>
</feature>
<gene>
    <name evidence="2" type="ORF">HPB52_022522</name>
</gene>
<proteinExistence type="predicted"/>
<sequence length="814" mass="87679">MLEGGDDADGEDTEDCENLLVEVLERQGAADEVNFGTFRDVDGDVTTSPDFSDSDIVAAVAPRPASSESEEDSDVEVDDGPSISDAARAAAVMRAFAEKRGLMDKLAAGLADFEDAVVAARPPLRQVYKEMATAGVVPGAHSWQSLKEHYLKKILPWKHLYESPDASKVFAKSKDAPHETQDGPRHPSPSPTSGYGPVIVEDGSSDDEQLSKRQTGDVIEEKWDTETEVVLETESQGDASSSQCQDKPMTSQRSRGESKTKRKKLLLSPSFFPSIPKKSSGGSPSSHKIGIPALRKKSCDDTSIESGVVPKKSVEPPRTQSETSHGETSHTQTQSLPVKQGAAIAGEGTQAATVPGTIVNQKRSLRSSPRKGRNAKKRETPADYRGADKKYTSANVHNVPHSDLSEKLSVLENVGEQQTARSPLQKEAGTVTPSKHSSGPPSPSKHLQSHDCAVSEVREEQAAHTSKLRSFRLPVRKKRSTESQANPISCSSALLASESSDDEAAADKSPRKRSSRRWRPLRLSPRKRQRATAQQSNLNDSLGELAHTESTGDGITTMNASRSSPESVYNTAESEGATQGTKHTRGGGRSALSPQKEQRQVSDVAATKTRKRSLRAVALRRNDATSPASEDHCTRSTRLAASREKEQKSVQGVVRETSGFDSADEALLTRIAEQVSAGQVTAADDSDDQDDATTVSFSSGGGHSDEESTPELGELSGHDSMDEVHRELCRLLGVMREGRSRPPHAPCSPRCPCPLTNRYARAARAAVSLSAFLAFHNRPLPPEGITDPTVAMTLELFMRHLEQGADERGGSVLE</sequence>
<evidence type="ECO:0000313" key="3">
    <source>
        <dbReference type="Proteomes" id="UP000821837"/>
    </source>
</evidence>
<feature type="compositionally biased region" description="Basic residues" evidence="1">
    <location>
        <begin position="363"/>
        <end position="376"/>
    </location>
</feature>
<reference evidence="2" key="2">
    <citation type="submission" date="2021-09" db="EMBL/GenBank/DDBJ databases">
        <authorList>
            <person name="Jia N."/>
            <person name="Wang J."/>
            <person name="Shi W."/>
            <person name="Du L."/>
            <person name="Sun Y."/>
            <person name="Zhan W."/>
            <person name="Jiang J."/>
            <person name="Wang Q."/>
            <person name="Zhang B."/>
            <person name="Ji P."/>
            <person name="Sakyi L.B."/>
            <person name="Cui X."/>
            <person name="Yuan T."/>
            <person name="Jiang B."/>
            <person name="Yang W."/>
            <person name="Lam T.T.-Y."/>
            <person name="Chang Q."/>
            <person name="Ding S."/>
            <person name="Wang X."/>
            <person name="Zhu J."/>
            <person name="Ruan X."/>
            <person name="Zhao L."/>
            <person name="Wei J."/>
            <person name="Que T."/>
            <person name="Du C."/>
            <person name="Cheng J."/>
            <person name="Dai P."/>
            <person name="Han X."/>
            <person name="Huang E."/>
            <person name="Gao Y."/>
            <person name="Liu J."/>
            <person name="Shao H."/>
            <person name="Ye R."/>
            <person name="Li L."/>
            <person name="Wei W."/>
            <person name="Wang X."/>
            <person name="Wang C."/>
            <person name="Huo Q."/>
            <person name="Li W."/>
            <person name="Guo W."/>
            <person name="Chen H."/>
            <person name="Chen S."/>
            <person name="Zhou L."/>
            <person name="Zhou L."/>
            <person name="Ni X."/>
            <person name="Tian J."/>
            <person name="Zhou Y."/>
            <person name="Sheng Y."/>
            <person name="Liu T."/>
            <person name="Pan Y."/>
            <person name="Xia L."/>
            <person name="Li J."/>
            <person name="Zhao F."/>
            <person name="Cao W."/>
        </authorList>
    </citation>
    <scope>NUCLEOTIDE SEQUENCE</scope>
    <source>
        <strain evidence="2">Rsan-2018</strain>
        <tissue evidence="2">Larvae</tissue>
    </source>
</reference>
<name>A0A9D4SZ70_RHISA</name>
<protein>
    <submittedName>
        <fullName evidence="2">Uncharacterized protein</fullName>
    </submittedName>
</protein>
<feature type="region of interest" description="Disordered" evidence="1">
    <location>
        <begin position="679"/>
        <end position="720"/>
    </location>
</feature>
<dbReference type="Proteomes" id="UP000821837">
    <property type="component" value="Unassembled WGS sequence"/>
</dbReference>
<evidence type="ECO:0000256" key="1">
    <source>
        <dbReference type="SAM" id="MobiDB-lite"/>
    </source>
</evidence>
<comment type="caution">
    <text evidence="2">The sequence shown here is derived from an EMBL/GenBank/DDBJ whole genome shotgun (WGS) entry which is preliminary data.</text>
</comment>
<feature type="compositionally biased region" description="Basic and acidic residues" evidence="1">
    <location>
        <begin position="172"/>
        <end position="185"/>
    </location>
</feature>
<feature type="compositionally biased region" description="Basic residues" evidence="1">
    <location>
        <begin position="510"/>
        <end position="530"/>
    </location>
</feature>
<keyword evidence="3" id="KW-1185">Reference proteome</keyword>
<reference evidence="2" key="1">
    <citation type="journal article" date="2020" name="Cell">
        <title>Large-Scale Comparative Analyses of Tick Genomes Elucidate Their Genetic Diversity and Vector Capacities.</title>
        <authorList>
            <consortium name="Tick Genome and Microbiome Consortium (TIGMIC)"/>
            <person name="Jia N."/>
            <person name="Wang J."/>
            <person name="Shi W."/>
            <person name="Du L."/>
            <person name="Sun Y."/>
            <person name="Zhan W."/>
            <person name="Jiang J.F."/>
            <person name="Wang Q."/>
            <person name="Zhang B."/>
            <person name="Ji P."/>
            <person name="Bell-Sakyi L."/>
            <person name="Cui X.M."/>
            <person name="Yuan T.T."/>
            <person name="Jiang B.G."/>
            <person name="Yang W.F."/>
            <person name="Lam T.T."/>
            <person name="Chang Q.C."/>
            <person name="Ding S.J."/>
            <person name="Wang X.J."/>
            <person name="Zhu J.G."/>
            <person name="Ruan X.D."/>
            <person name="Zhao L."/>
            <person name="Wei J.T."/>
            <person name="Ye R.Z."/>
            <person name="Que T.C."/>
            <person name="Du C.H."/>
            <person name="Zhou Y.H."/>
            <person name="Cheng J.X."/>
            <person name="Dai P.F."/>
            <person name="Guo W.B."/>
            <person name="Han X.H."/>
            <person name="Huang E.J."/>
            <person name="Li L.F."/>
            <person name="Wei W."/>
            <person name="Gao Y.C."/>
            <person name="Liu J.Z."/>
            <person name="Shao H.Z."/>
            <person name="Wang X."/>
            <person name="Wang C.C."/>
            <person name="Yang T.C."/>
            <person name="Huo Q.B."/>
            <person name="Li W."/>
            <person name="Chen H.Y."/>
            <person name="Chen S.E."/>
            <person name="Zhou L.G."/>
            <person name="Ni X.B."/>
            <person name="Tian J.H."/>
            <person name="Sheng Y."/>
            <person name="Liu T."/>
            <person name="Pan Y.S."/>
            <person name="Xia L.Y."/>
            <person name="Li J."/>
            <person name="Zhao F."/>
            <person name="Cao W.C."/>
        </authorList>
    </citation>
    <scope>NUCLEOTIDE SEQUENCE</scope>
    <source>
        <strain evidence="2">Rsan-2018</strain>
    </source>
</reference>
<feature type="region of interest" description="Disordered" evidence="1">
    <location>
        <begin position="39"/>
        <end position="81"/>
    </location>
</feature>
<dbReference type="EMBL" id="JABSTV010001250">
    <property type="protein sequence ID" value="KAH7957725.1"/>
    <property type="molecule type" value="Genomic_DNA"/>
</dbReference>
<feature type="region of interest" description="Disordered" evidence="1">
    <location>
        <begin position="171"/>
        <end position="653"/>
    </location>
</feature>
<dbReference type="VEuPathDB" id="VectorBase:RSAN_049613"/>
<feature type="compositionally biased region" description="Polar residues" evidence="1">
    <location>
        <begin position="548"/>
        <end position="581"/>
    </location>
</feature>
<organism evidence="2 3">
    <name type="scientific">Rhipicephalus sanguineus</name>
    <name type="common">Brown dog tick</name>
    <name type="synonym">Ixodes sanguineus</name>
    <dbReference type="NCBI Taxonomy" id="34632"/>
    <lineage>
        <taxon>Eukaryota</taxon>
        <taxon>Metazoa</taxon>
        <taxon>Ecdysozoa</taxon>
        <taxon>Arthropoda</taxon>
        <taxon>Chelicerata</taxon>
        <taxon>Arachnida</taxon>
        <taxon>Acari</taxon>
        <taxon>Parasitiformes</taxon>
        <taxon>Ixodida</taxon>
        <taxon>Ixodoidea</taxon>
        <taxon>Ixodidae</taxon>
        <taxon>Rhipicephalinae</taxon>
        <taxon>Rhipicephalus</taxon>
        <taxon>Rhipicephalus</taxon>
    </lineage>
</organism>
<feature type="compositionally biased region" description="Acidic residues" evidence="1">
    <location>
        <begin position="68"/>
        <end position="79"/>
    </location>
</feature>
<evidence type="ECO:0000313" key="2">
    <source>
        <dbReference type="EMBL" id="KAH7957725.1"/>
    </source>
</evidence>